<evidence type="ECO:0000313" key="4">
    <source>
        <dbReference type="EMBL" id="CCG45952.1"/>
    </source>
</evidence>
<dbReference type="RefSeq" id="WP_014643841.1">
    <property type="nucleotide sequence ID" value="NC_017668.1"/>
</dbReference>
<keyword evidence="2" id="KW-0472">Membrane</keyword>
<dbReference type="EMBL" id="HE717023">
    <property type="protein sequence ID" value="CCG45952.1"/>
    <property type="molecule type" value="Genomic_DNA"/>
</dbReference>
<dbReference type="AlphaFoldDB" id="I0JP82"/>
<dbReference type="PATRIC" id="fig|866895.3.peg.2628"/>
<evidence type="ECO:0000259" key="3">
    <source>
        <dbReference type="Pfam" id="PF07423"/>
    </source>
</evidence>
<keyword evidence="5" id="KW-1185">Reference proteome</keyword>
<dbReference type="KEGG" id="hhd:HBHAL_3606"/>
<reference evidence="4 5" key="1">
    <citation type="journal article" date="2013" name="Environ. Microbiol.">
        <title>Chloride and organic osmolytes: a hybrid strategy to cope with elevated salinities by the moderately halophilic, chloride-dependent bacterium Halobacillus halophilus.</title>
        <authorList>
            <person name="Saum S.H."/>
            <person name="Pfeiffer F."/>
            <person name="Palm P."/>
            <person name="Rampp M."/>
            <person name="Schuster S.C."/>
            <person name="Muller V."/>
            <person name="Oesterhelt D."/>
        </authorList>
    </citation>
    <scope>NUCLEOTIDE SEQUENCE [LARGE SCALE GENOMIC DNA]</scope>
    <source>
        <strain evidence="5">ATCC 35676 / DSM 2266 / JCM 20832 / KCTC 3685 / LMG 17431 / NBRC 102448 / NCIMB 2269</strain>
    </source>
</reference>
<keyword evidence="2" id="KW-1133">Transmembrane helix</keyword>
<feature type="transmembrane region" description="Helical" evidence="2">
    <location>
        <begin position="21"/>
        <end position="44"/>
    </location>
</feature>
<protein>
    <recommendedName>
        <fullName evidence="3">DUF1510 domain-containing protein</fullName>
    </recommendedName>
</protein>
<dbReference type="InterPro" id="IPR009988">
    <property type="entry name" value="DUF1510"/>
</dbReference>
<evidence type="ECO:0000256" key="1">
    <source>
        <dbReference type="SAM" id="MobiDB-lite"/>
    </source>
</evidence>
<proteinExistence type="predicted"/>
<dbReference type="HOGENOM" id="CLU_089213_1_0_9"/>
<evidence type="ECO:0000313" key="5">
    <source>
        <dbReference type="Proteomes" id="UP000007397"/>
    </source>
</evidence>
<name>I0JP82_HALH3</name>
<evidence type="ECO:0000256" key="2">
    <source>
        <dbReference type="SAM" id="Phobius"/>
    </source>
</evidence>
<sequence>MADKHTEGSRAHRFEKKRKSTILMNWLVGTGSALLIVFIAMMAFGGDDQPSNAKGSDEEKAVLNSESDQEENSEEDKNNNGSTNDQTNKQDSEQDESNGSDTKSSSNSDDEDNPSNEESSEDESSDEEQDKDASEEENDVVIEESDKENVAKIVKKDWQPVPTEMSTSGNHTISYDKNSQDWNELIKAVSKATGLSKDNMITWWIGNGGSPQKAEATVSNKEKTEHYRVFIQWVDGEGYKPVKLEVLEEKEVNR</sequence>
<accession>I0JP82</accession>
<feature type="compositionally biased region" description="Acidic residues" evidence="1">
    <location>
        <begin position="108"/>
        <end position="146"/>
    </location>
</feature>
<dbReference type="eggNOG" id="ENOG5032SIV">
    <property type="taxonomic scope" value="Bacteria"/>
</dbReference>
<dbReference type="Pfam" id="PF07423">
    <property type="entry name" value="DUF1510"/>
    <property type="match status" value="1"/>
</dbReference>
<organism evidence="4 5">
    <name type="scientific">Halobacillus halophilus (strain ATCC 35676 / DSM 2266 / JCM 20832 / KCTC 3685 / LMG 17431 / NBRC 102448 / NCIMB 2269)</name>
    <name type="common">Sporosarcina halophila</name>
    <dbReference type="NCBI Taxonomy" id="866895"/>
    <lineage>
        <taxon>Bacteria</taxon>
        <taxon>Bacillati</taxon>
        <taxon>Bacillota</taxon>
        <taxon>Bacilli</taxon>
        <taxon>Bacillales</taxon>
        <taxon>Bacillaceae</taxon>
        <taxon>Halobacillus</taxon>
    </lineage>
</organism>
<feature type="domain" description="DUF1510" evidence="3">
    <location>
        <begin position="154"/>
        <end position="247"/>
    </location>
</feature>
<keyword evidence="2" id="KW-0812">Transmembrane</keyword>
<feature type="region of interest" description="Disordered" evidence="1">
    <location>
        <begin position="47"/>
        <end position="148"/>
    </location>
</feature>
<dbReference type="STRING" id="866895.HBHAL_3606"/>
<dbReference type="Proteomes" id="UP000007397">
    <property type="component" value="Chromosome"/>
</dbReference>
<gene>
    <name evidence="4" type="ordered locus">HBHAL_3606</name>
</gene>